<keyword evidence="6" id="KW-1185">Reference proteome</keyword>
<accession>A0A366L266</accession>
<feature type="domain" description="Histidine kinase" evidence="4">
    <location>
        <begin position="188"/>
        <end position="400"/>
    </location>
</feature>
<dbReference type="EC" id="2.7.13.3" evidence="2"/>
<name>A0A366L266_9SPHI</name>
<reference evidence="5 6" key="1">
    <citation type="submission" date="2018-07" db="EMBL/GenBank/DDBJ databases">
        <title>A draft genome of a endophytic bacteria, a new species of Pedobacter.</title>
        <authorList>
            <person name="Zhang Z.D."/>
            <person name="Chen Z.J."/>
        </authorList>
    </citation>
    <scope>NUCLEOTIDE SEQUENCE [LARGE SCALE GENOMIC DNA]</scope>
    <source>
        <strain evidence="5 6">RS10</strain>
    </source>
</reference>
<evidence type="ECO:0000313" key="5">
    <source>
        <dbReference type="EMBL" id="RBQ07957.1"/>
    </source>
</evidence>
<dbReference type="SUPFAM" id="SSF55874">
    <property type="entry name" value="ATPase domain of HSP90 chaperone/DNA topoisomerase II/histidine kinase"/>
    <property type="match status" value="1"/>
</dbReference>
<dbReference type="GO" id="GO:0000155">
    <property type="term" value="F:phosphorelay sensor kinase activity"/>
    <property type="evidence" value="ECO:0007669"/>
    <property type="project" value="InterPro"/>
</dbReference>
<dbReference type="PRINTS" id="PR00344">
    <property type="entry name" value="BCTRLSENSOR"/>
</dbReference>
<dbReference type="SMART" id="SM00065">
    <property type="entry name" value="GAF"/>
    <property type="match status" value="1"/>
</dbReference>
<dbReference type="InterPro" id="IPR003594">
    <property type="entry name" value="HATPase_dom"/>
</dbReference>
<dbReference type="SMART" id="SM00388">
    <property type="entry name" value="HisKA"/>
    <property type="match status" value="1"/>
</dbReference>
<dbReference type="RefSeq" id="WP_113948717.1">
    <property type="nucleotide sequence ID" value="NZ_QNQU01000007.1"/>
</dbReference>
<dbReference type="OrthoDB" id="9811889at2"/>
<proteinExistence type="predicted"/>
<dbReference type="Pfam" id="PF00512">
    <property type="entry name" value="HisKA"/>
    <property type="match status" value="1"/>
</dbReference>
<dbReference type="InterPro" id="IPR003018">
    <property type="entry name" value="GAF"/>
</dbReference>
<dbReference type="SUPFAM" id="SSF47384">
    <property type="entry name" value="Homodimeric domain of signal transducing histidine kinase"/>
    <property type="match status" value="1"/>
</dbReference>
<keyword evidence="3" id="KW-0597">Phosphoprotein</keyword>
<dbReference type="PANTHER" id="PTHR43102:SF2">
    <property type="entry name" value="GAF DOMAIN-CONTAINING PROTEIN"/>
    <property type="match status" value="1"/>
</dbReference>
<sequence length="400" mass="44352">MPKYPLPKNETARLNSLQHYNLMDSGADKEFDAIATIASVICGIPISLITFIDENRQWFKSHIGTDFTENLRELSFCTHAIASGEEIMVVPDATKDLRFADNPMVTGPTKLVFYAGVPLINEEGHALGTICVLDQKIHELSEEQTAALKSLAKQVVDKIELKRKITHLETANRELLSSNVLIQKFASMAAHDIKNPLTSILLTSQLLRADTEKSGNERSLKLIDVNISSTKTLLSLVDEMLDYSKSPGLLIARKQKIKVNGLFERMRNLLALPEGFSLDFHCELTEINHSSIAIEQILLNLLSNAIRYNDKDKGEVSVTLGEEENFYILEVCDNGVGIAEEHHDQIFDTNFTLNRADRFDNVGTGIGLSTVKDLVATLNGTIKLSSIPGSGSTFLIRLKK</sequence>
<dbReference type="Proteomes" id="UP000252081">
    <property type="component" value="Unassembled WGS sequence"/>
</dbReference>
<dbReference type="Gene3D" id="3.30.565.10">
    <property type="entry name" value="Histidine kinase-like ATPase, C-terminal domain"/>
    <property type="match status" value="1"/>
</dbReference>
<dbReference type="InterPro" id="IPR005467">
    <property type="entry name" value="His_kinase_dom"/>
</dbReference>
<dbReference type="Pfam" id="PF01590">
    <property type="entry name" value="GAF"/>
    <property type="match status" value="1"/>
</dbReference>
<evidence type="ECO:0000256" key="2">
    <source>
        <dbReference type="ARBA" id="ARBA00012438"/>
    </source>
</evidence>
<evidence type="ECO:0000256" key="3">
    <source>
        <dbReference type="ARBA" id="ARBA00022553"/>
    </source>
</evidence>
<dbReference type="AlphaFoldDB" id="A0A366L266"/>
<dbReference type="InterPro" id="IPR036097">
    <property type="entry name" value="HisK_dim/P_sf"/>
</dbReference>
<dbReference type="InterPro" id="IPR029016">
    <property type="entry name" value="GAF-like_dom_sf"/>
</dbReference>
<protein>
    <recommendedName>
        <fullName evidence="2">histidine kinase</fullName>
        <ecNumber evidence="2">2.7.13.3</ecNumber>
    </recommendedName>
</protein>
<dbReference type="SMART" id="SM00387">
    <property type="entry name" value="HATPase_c"/>
    <property type="match status" value="1"/>
</dbReference>
<evidence type="ECO:0000259" key="4">
    <source>
        <dbReference type="PROSITE" id="PS50109"/>
    </source>
</evidence>
<dbReference type="Gene3D" id="1.10.287.130">
    <property type="match status" value="1"/>
</dbReference>
<dbReference type="SUPFAM" id="SSF55781">
    <property type="entry name" value="GAF domain-like"/>
    <property type="match status" value="1"/>
</dbReference>
<dbReference type="Gene3D" id="3.30.450.40">
    <property type="match status" value="1"/>
</dbReference>
<comment type="caution">
    <text evidence="5">The sequence shown here is derived from an EMBL/GenBank/DDBJ whole genome shotgun (WGS) entry which is preliminary data.</text>
</comment>
<dbReference type="InterPro" id="IPR036890">
    <property type="entry name" value="HATPase_C_sf"/>
</dbReference>
<dbReference type="InterPro" id="IPR004358">
    <property type="entry name" value="Sig_transdc_His_kin-like_C"/>
</dbReference>
<evidence type="ECO:0000313" key="6">
    <source>
        <dbReference type="Proteomes" id="UP000252081"/>
    </source>
</evidence>
<gene>
    <name evidence="5" type="ORF">DRW42_10210</name>
</gene>
<keyword evidence="5" id="KW-0808">Transferase</keyword>
<dbReference type="EMBL" id="QNQU01000007">
    <property type="protein sequence ID" value="RBQ07957.1"/>
    <property type="molecule type" value="Genomic_DNA"/>
</dbReference>
<dbReference type="InterPro" id="IPR003661">
    <property type="entry name" value="HisK_dim/P_dom"/>
</dbReference>
<evidence type="ECO:0000256" key="1">
    <source>
        <dbReference type="ARBA" id="ARBA00000085"/>
    </source>
</evidence>
<dbReference type="PANTHER" id="PTHR43102">
    <property type="entry name" value="SLR1143 PROTEIN"/>
    <property type="match status" value="1"/>
</dbReference>
<dbReference type="Pfam" id="PF02518">
    <property type="entry name" value="HATPase_c"/>
    <property type="match status" value="1"/>
</dbReference>
<dbReference type="CDD" id="cd00082">
    <property type="entry name" value="HisKA"/>
    <property type="match status" value="1"/>
</dbReference>
<keyword evidence="5" id="KW-0418">Kinase</keyword>
<comment type="catalytic activity">
    <reaction evidence="1">
        <text>ATP + protein L-histidine = ADP + protein N-phospho-L-histidine.</text>
        <dbReference type="EC" id="2.7.13.3"/>
    </reaction>
</comment>
<dbReference type="PROSITE" id="PS50109">
    <property type="entry name" value="HIS_KIN"/>
    <property type="match status" value="1"/>
</dbReference>
<organism evidence="5 6">
    <name type="scientific">Pedobacter miscanthi</name>
    <dbReference type="NCBI Taxonomy" id="2259170"/>
    <lineage>
        <taxon>Bacteria</taxon>
        <taxon>Pseudomonadati</taxon>
        <taxon>Bacteroidota</taxon>
        <taxon>Sphingobacteriia</taxon>
        <taxon>Sphingobacteriales</taxon>
        <taxon>Sphingobacteriaceae</taxon>
        <taxon>Pedobacter</taxon>
    </lineage>
</organism>